<accession>A0A6J8A4K0</accession>
<organism evidence="1 2">
    <name type="scientific">Mytilus coruscus</name>
    <name type="common">Sea mussel</name>
    <dbReference type="NCBI Taxonomy" id="42192"/>
    <lineage>
        <taxon>Eukaryota</taxon>
        <taxon>Metazoa</taxon>
        <taxon>Spiralia</taxon>
        <taxon>Lophotrochozoa</taxon>
        <taxon>Mollusca</taxon>
        <taxon>Bivalvia</taxon>
        <taxon>Autobranchia</taxon>
        <taxon>Pteriomorphia</taxon>
        <taxon>Mytilida</taxon>
        <taxon>Mytiloidea</taxon>
        <taxon>Mytilidae</taxon>
        <taxon>Mytilinae</taxon>
        <taxon>Mytilus</taxon>
    </lineage>
</organism>
<evidence type="ECO:0000313" key="2">
    <source>
        <dbReference type="Proteomes" id="UP000507470"/>
    </source>
</evidence>
<dbReference type="Proteomes" id="UP000507470">
    <property type="component" value="Unassembled WGS sequence"/>
</dbReference>
<dbReference type="OrthoDB" id="10066958at2759"/>
<proteinExistence type="predicted"/>
<gene>
    <name evidence="1" type="ORF">MCOR_3527</name>
</gene>
<keyword evidence="2" id="KW-1185">Reference proteome</keyword>
<reference evidence="1 2" key="1">
    <citation type="submission" date="2020-06" db="EMBL/GenBank/DDBJ databases">
        <authorList>
            <person name="Li R."/>
            <person name="Bekaert M."/>
        </authorList>
    </citation>
    <scope>NUCLEOTIDE SEQUENCE [LARGE SCALE GENOMIC DNA]</scope>
    <source>
        <strain evidence="2">wild</strain>
    </source>
</reference>
<protein>
    <submittedName>
        <fullName evidence="1">Uncharacterized protein</fullName>
    </submittedName>
</protein>
<dbReference type="AlphaFoldDB" id="A0A6J8A4K0"/>
<name>A0A6J8A4K0_MYTCO</name>
<sequence length="157" mass="17602">MDEVNLVLDISSIMRAISEGSESFDVILQYRKRNDLELDVRKKGQAQLLLPSVNVKSNTSIKFSEKAQFQLLIGENYIKILGCTVLPGGLLIFTDSKNNRLLIFDGDGTFERDICLSFTPRDITYINKSTIGVTCKSSKKVVLIELITGKELSFLYS</sequence>
<dbReference type="SUPFAM" id="SSF101898">
    <property type="entry name" value="NHL repeat"/>
    <property type="match status" value="1"/>
</dbReference>
<dbReference type="EMBL" id="CACVKT020000589">
    <property type="protein sequence ID" value="CAC5361360.1"/>
    <property type="molecule type" value="Genomic_DNA"/>
</dbReference>
<evidence type="ECO:0000313" key="1">
    <source>
        <dbReference type="EMBL" id="CAC5361360.1"/>
    </source>
</evidence>